<feature type="compositionally biased region" description="Low complexity" evidence="1">
    <location>
        <begin position="46"/>
        <end position="68"/>
    </location>
</feature>
<dbReference type="HOGENOM" id="CLU_1197664_0_0_2"/>
<dbReference type="EMBL" id="CP002408">
    <property type="protein sequence ID" value="AFU60321.1"/>
    <property type="molecule type" value="Genomic_DNA"/>
</dbReference>
<dbReference type="AlphaFoldDB" id="K0IFZ2"/>
<dbReference type="InParanoid" id="K0IFZ2"/>
<reference evidence="2 3" key="1">
    <citation type="journal article" date="2012" name="Environ. Microbiol.">
        <title>The genome of the ammonia-oxidizing Candidatus Nitrososphaera gargensis: insights into metabolic versatility and environmental adaptations.</title>
        <authorList>
            <person name="Spang A."/>
            <person name="Poehlein A."/>
            <person name="Offre P."/>
            <person name="Zumbragel S."/>
            <person name="Haider S."/>
            <person name="Rychlik N."/>
            <person name="Nowka B."/>
            <person name="Schmeisser C."/>
            <person name="Lebedeva E.V."/>
            <person name="Rattei T."/>
            <person name="Bohm C."/>
            <person name="Schmid M."/>
            <person name="Galushko A."/>
            <person name="Hatzenpichler R."/>
            <person name="Weinmaier T."/>
            <person name="Daniel R."/>
            <person name="Schleper C."/>
            <person name="Spieck E."/>
            <person name="Streit W."/>
            <person name="Wagner M."/>
        </authorList>
    </citation>
    <scope>NUCLEOTIDE SEQUENCE [LARGE SCALE GENOMIC DNA]</scope>
    <source>
        <strain evidence="3">Ga9.2</strain>
    </source>
</reference>
<feature type="region of interest" description="Disordered" evidence="1">
    <location>
        <begin position="40"/>
        <end position="68"/>
    </location>
</feature>
<proteinExistence type="predicted"/>
<protein>
    <submittedName>
        <fullName evidence="2">Uncharacterized protein</fullName>
    </submittedName>
</protein>
<accession>K0IFZ2</accession>
<sequence>MFGTLLSFLPAIQILERFDDDNNSMMAIPTASAQFIIPEEDDSGNQNTSTSTSSSTQNITSSSPPSSSSLLLRGLIGSMIIASSSTTTNQNANGTTDITDDYIVVGRWRMLVNESLVQRFAANLTVARVDGSEYHNNIIIESIGRPSEFAGNASNIMTQISTDSSVPGEVIPLRLEIKDRVLEIADINIDENTVEDQELGNILSIIDGQSIFGIVEFQGTGS</sequence>
<dbReference type="GeneID" id="13797216"/>
<dbReference type="Proteomes" id="UP000008037">
    <property type="component" value="Chromosome"/>
</dbReference>
<evidence type="ECO:0000313" key="2">
    <source>
        <dbReference type="EMBL" id="AFU60321.1"/>
    </source>
</evidence>
<gene>
    <name evidence="2" type="ordered locus">Ngar_c34060</name>
</gene>
<dbReference type="BioCyc" id="CNIT1237085:G1324-3407-MONOMER"/>
<name>K0IFZ2_NITGG</name>
<dbReference type="KEGG" id="nga:Ngar_c34060"/>
<organism evidence="2 3">
    <name type="scientific">Nitrososphaera gargensis (strain Ga9.2)</name>
    <dbReference type="NCBI Taxonomy" id="1237085"/>
    <lineage>
        <taxon>Archaea</taxon>
        <taxon>Nitrososphaerota</taxon>
        <taxon>Nitrososphaeria</taxon>
        <taxon>Nitrososphaerales</taxon>
        <taxon>Nitrososphaeraceae</taxon>
        <taxon>Nitrososphaera</taxon>
    </lineage>
</organism>
<evidence type="ECO:0000256" key="1">
    <source>
        <dbReference type="SAM" id="MobiDB-lite"/>
    </source>
</evidence>
<dbReference type="RefSeq" id="WP_015020854.1">
    <property type="nucleotide sequence ID" value="NC_018719.1"/>
</dbReference>
<keyword evidence="3" id="KW-1185">Reference proteome</keyword>
<evidence type="ECO:0000313" key="3">
    <source>
        <dbReference type="Proteomes" id="UP000008037"/>
    </source>
</evidence>